<accession>A0A939IMH8</accession>
<dbReference type="EMBL" id="JAFKCV010000004">
    <property type="protein sequence ID" value="MBN7825328.1"/>
    <property type="molecule type" value="Genomic_DNA"/>
</dbReference>
<dbReference type="SUPFAM" id="SSF53850">
    <property type="entry name" value="Periplasmic binding protein-like II"/>
    <property type="match status" value="1"/>
</dbReference>
<evidence type="ECO:0000256" key="1">
    <source>
        <dbReference type="SAM" id="SignalP"/>
    </source>
</evidence>
<name>A0A939IMH8_9ALTE</name>
<reference evidence="2" key="1">
    <citation type="submission" date="2021-03" db="EMBL/GenBank/DDBJ databases">
        <title>novel species isolated from a fishpond in China.</title>
        <authorList>
            <person name="Lu H."/>
            <person name="Cai Z."/>
        </authorList>
    </citation>
    <scope>NUCLEOTIDE SEQUENCE</scope>
    <source>
        <strain evidence="2">JCM 30855</strain>
    </source>
</reference>
<dbReference type="Proteomes" id="UP000664654">
    <property type="component" value="Unassembled WGS sequence"/>
</dbReference>
<keyword evidence="3" id="KW-1185">Reference proteome</keyword>
<evidence type="ECO:0000313" key="2">
    <source>
        <dbReference type="EMBL" id="MBN7825328.1"/>
    </source>
</evidence>
<gene>
    <name evidence="2" type="ORF">J0A66_08855</name>
</gene>
<sequence>MNRLAWPVMLLLTLPFLANGGSEDPARQINWAINDAPPFHIIDGPYKRKGFCDALMQGLIDEMSEVRHEVLVIPAARIAQLRKAQAPVCFPCMIKRNDTDTTLYTDATLYYRPHVLIANPQSAKIIETRYGNPVRFAELLQDQSLAFGRPLGRRYGEHLQPLIDQYADRHESHRQLSGKAPTLAVQRMVGLGRLDYTLDYQVVGRYSELSQQTQLAYLQIAENRQSHIIGAVGCSRTDWGEQAVQQINQALPDVLTSTDYLTNLQLWFGEGEEHFWPQYRQKVLGSRQSHGHLSMK</sequence>
<dbReference type="RefSeq" id="WP_206573439.1">
    <property type="nucleotide sequence ID" value="NZ_JAFKCV010000004.1"/>
</dbReference>
<evidence type="ECO:0000313" key="3">
    <source>
        <dbReference type="Proteomes" id="UP000664654"/>
    </source>
</evidence>
<feature type="chain" id="PRO_5036899052" evidence="1">
    <location>
        <begin position="21"/>
        <end position="296"/>
    </location>
</feature>
<proteinExistence type="predicted"/>
<comment type="caution">
    <text evidence="2">The sequence shown here is derived from an EMBL/GenBank/DDBJ whole genome shotgun (WGS) entry which is preliminary data.</text>
</comment>
<dbReference type="AlphaFoldDB" id="A0A939IMH8"/>
<feature type="signal peptide" evidence="1">
    <location>
        <begin position="1"/>
        <end position="20"/>
    </location>
</feature>
<keyword evidence="1" id="KW-0732">Signal</keyword>
<organism evidence="2 3">
    <name type="scientific">Bowmanella dokdonensis</name>
    <dbReference type="NCBI Taxonomy" id="751969"/>
    <lineage>
        <taxon>Bacteria</taxon>
        <taxon>Pseudomonadati</taxon>
        <taxon>Pseudomonadota</taxon>
        <taxon>Gammaproteobacteria</taxon>
        <taxon>Alteromonadales</taxon>
        <taxon>Alteromonadaceae</taxon>
        <taxon>Bowmanella</taxon>
    </lineage>
</organism>
<protein>
    <submittedName>
        <fullName evidence="2">ABC transporter substrate-binding protein</fullName>
    </submittedName>
</protein>